<dbReference type="SUPFAM" id="SSF55785">
    <property type="entry name" value="PYP-like sensor domain (PAS domain)"/>
    <property type="match status" value="1"/>
</dbReference>
<dbReference type="CDD" id="cd06170">
    <property type="entry name" value="LuxR_C_like"/>
    <property type="match status" value="1"/>
</dbReference>
<dbReference type="InterPro" id="IPR000014">
    <property type="entry name" value="PAS"/>
</dbReference>
<keyword evidence="1" id="KW-0805">Transcription regulation</keyword>
<proteinExistence type="predicted"/>
<keyword evidence="6" id="KW-1185">Reference proteome</keyword>
<dbReference type="InterPro" id="IPR016032">
    <property type="entry name" value="Sig_transdc_resp-reg_C-effctor"/>
</dbReference>
<gene>
    <name evidence="5" type="ORF">FGG15_04720</name>
</gene>
<dbReference type="SUPFAM" id="SSF46894">
    <property type="entry name" value="C-terminal effector domain of the bipartite response regulators"/>
    <property type="match status" value="1"/>
</dbReference>
<dbReference type="Gene3D" id="3.30.450.20">
    <property type="entry name" value="PAS domain"/>
    <property type="match status" value="1"/>
</dbReference>
<name>A0ABY2WPD7_9FLAO</name>
<evidence type="ECO:0000313" key="6">
    <source>
        <dbReference type="Proteomes" id="UP000751614"/>
    </source>
</evidence>
<evidence type="ECO:0000259" key="4">
    <source>
        <dbReference type="PROSITE" id="PS50043"/>
    </source>
</evidence>
<feature type="domain" description="HTH luxR-type" evidence="4">
    <location>
        <begin position="195"/>
        <end position="260"/>
    </location>
</feature>
<sequence length="262" mass="30094">MKKNSENTTSPANPVSGVSPVDLIQFAKTTSNFLANKKTERKAFNDLAHFPLIPGKQAIYVMDWQQNRVTYQRNIEGMLGYPKNEFDDSIIHTHIHPDDINVVSRVIKGVVDHYTHFNATSINTYLTISYRLLKRDGTPIKVLRQSGAYETMGNGKLISNWSLITDIGFISNNNQIEWDVNANEVDRQKFKEKVYLEFQDYFSNKELLVITGIKKGLKSSEIANQLFISKHTVDTHRKNILRKCNCNNKEQLLAFCYRNGIF</sequence>
<dbReference type="Pfam" id="PF00196">
    <property type="entry name" value="GerE"/>
    <property type="match status" value="1"/>
</dbReference>
<dbReference type="InterPro" id="IPR000792">
    <property type="entry name" value="Tscrpt_reg_LuxR_C"/>
</dbReference>
<protein>
    <recommendedName>
        <fullName evidence="4">HTH luxR-type domain-containing protein</fullName>
    </recommendedName>
</protein>
<keyword evidence="3" id="KW-0804">Transcription</keyword>
<evidence type="ECO:0000256" key="1">
    <source>
        <dbReference type="ARBA" id="ARBA00023015"/>
    </source>
</evidence>
<dbReference type="Gene3D" id="1.10.10.10">
    <property type="entry name" value="Winged helix-like DNA-binding domain superfamily/Winged helix DNA-binding domain"/>
    <property type="match status" value="1"/>
</dbReference>
<dbReference type="PANTHER" id="PTHR44688">
    <property type="entry name" value="DNA-BINDING TRANSCRIPTIONAL ACTIVATOR DEVR_DOSR"/>
    <property type="match status" value="1"/>
</dbReference>
<dbReference type="SMART" id="SM00421">
    <property type="entry name" value="HTH_LUXR"/>
    <property type="match status" value="1"/>
</dbReference>
<dbReference type="InterPro" id="IPR036388">
    <property type="entry name" value="WH-like_DNA-bd_sf"/>
</dbReference>
<keyword evidence="2" id="KW-0238">DNA-binding</keyword>
<dbReference type="PANTHER" id="PTHR44688:SF16">
    <property type="entry name" value="DNA-BINDING TRANSCRIPTIONAL ACTIVATOR DEVR_DOSR"/>
    <property type="match status" value="1"/>
</dbReference>
<dbReference type="PROSITE" id="PS50043">
    <property type="entry name" value="HTH_LUXR_2"/>
    <property type="match status" value="1"/>
</dbReference>
<dbReference type="PROSITE" id="PS00622">
    <property type="entry name" value="HTH_LUXR_1"/>
    <property type="match status" value="1"/>
</dbReference>
<evidence type="ECO:0000256" key="2">
    <source>
        <dbReference type="ARBA" id="ARBA00023125"/>
    </source>
</evidence>
<dbReference type="PRINTS" id="PR00038">
    <property type="entry name" value="HTHLUXR"/>
</dbReference>
<dbReference type="Proteomes" id="UP000751614">
    <property type="component" value="Unassembled WGS sequence"/>
</dbReference>
<evidence type="ECO:0000256" key="3">
    <source>
        <dbReference type="ARBA" id="ARBA00023163"/>
    </source>
</evidence>
<reference evidence="5 6" key="1">
    <citation type="submission" date="2019-05" db="EMBL/GenBank/DDBJ databases">
        <title>Flagellimonas sp. AsT0115, sp. nov., isolated from a marine red algae, Asparagopsis taxiformis.</title>
        <authorList>
            <person name="Kim J."/>
            <person name="Jeong S.E."/>
            <person name="Jeon C.O."/>
        </authorList>
    </citation>
    <scope>NUCLEOTIDE SEQUENCE [LARGE SCALE GENOMIC DNA]</scope>
    <source>
        <strain evidence="5 6">AsT0115</strain>
    </source>
</reference>
<dbReference type="EMBL" id="VCNI01000001">
    <property type="protein sequence ID" value="TMU56853.1"/>
    <property type="molecule type" value="Genomic_DNA"/>
</dbReference>
<accession>A0ABY2WPD7</accession>
<dbReference type="CDD" id="cd00130">
    <property type="entry name" value="PAS"/>
    <property type="match status" value="1"/>
</dbReference>
<evidence type="ECO:0000313" key="5">
    <source>
        <dbReference type="EMBL" id="TMU56853.1"/>
    </source>
</evidence>
<dbReference type="RefSeq" id="WP_138833727.1">
    <property type="nucleotide sequence ID" value="NZ_VCNI01000001.1"/>
</dbReference>
<organism evidence="5 6">
    <name type="scientific">Flagellimonas algicola</name>
    <dbReference type="NCBI Taxonomy" id="2583815"/>
    <lineage>
        <taxon>Bacteria</taxon>
        <taxon>Pseudomonadati</taxon>
        <taxon>Bacteroidota</taxon>
        <taxon>Flavobacteriia</taxon>
        <taxon>Flavobacteriales</taxon>
        <taxon>Flavobacteriaceae</taxon>
        <taxon>Flagellimonas</taxon>
    </lineage>
</organism>
<comment type="caution">
    <text evidence="5">The sequence shown here is derived from an EMBL/GenBank/DDBJ whole genome shotgun (WGS) entry which is preliminary data.</text>
</comment>
<dbReference type="InterPro" id="IPR035965">
    <property type="entry name" value="PAS-like_dom_sf"/>
</dbReference>